<dbReference type="KEGG" id="pact:CA264_19100"/>
<dbReference type="OrthoDB" id="1092930at2"/>
<sequence length="465" mass="50687">MLLSKTRTLFTNKFNYLLCCLGAALALSSCEDPNELGLELVEDNVSGKFTDTLTVDVSTVLLDSVYTSGTGALLVGQYATPQTGTLNASTYFQLGIGSAATIGTEATYDSIKLVLPLSGYYYGDTTNAVTYEVYELNSDLKLRELPPIYPNERPVSDFYRQSALYNKSKIAVKDEPLTSFTFQPGVAKKDTLQVDLPDALGQAWFDIRKAGGEQLKQTSNFITYFKGLGIKASQSTSVLGFNASSGVMVQLYYSEPAASGGTRVAKTLNFPLNNPTLQFNRITSDFTGSPLEGLKDNNILPASATNGMSVAQAGTGLMIKLELPYLEQLKAQLKPEFINKAVLVIEPLRSATTTYPYPVPTTVGIYRTNQNTGVTYSPLPYDYDTKGSPVVSGFVKDSENATTGHYEFSITEYLISRLKNEQLINEPLYIAPASGFNTAVSRLVVGAQDKNIKNIKLKVYYTTIQ</sequence>
<dbReference type="RefSeq" id="WP_025609007.1">
    <property type="nucleotide sequence ID" value="NZ_CP021235.1"/>
</dbReference>
<dbReference type="AlphaFoldDB" id="A0A1X9YWN7"/>
<keyword evidence="2" id="KW-1185">Reference proteome</keyword>
<name>A0A1X9YWN7_9BACT</name>
<dbReference type="InterPro" id="IPR025366">
    <property type="entry name" value="DUF4270"/>
</dbReference>
<proteinExistence type="predicted"/>
<dbReference type="Proteomes" id="UP000266292">
    <property type="component" value="Chromosome"/>
</dbReference>
<dbReference type="EMBL" id="CP021235">
    <property type="protein sequence ID" value="ARS37356.1"/>
    <property type="molecule type" value="Genomic_DNA"/>
</dbReference>
<protein>
    <recommendedName>
        <fullName evidence="3">DUF4270 domain-containing protein</fullName>
    </recommendedName>
</protein>
<evidence type="ECO:0000313" key="1">
    <source>
        <dbReference type="EMBL" id="ARS37356.1"/>
    </source>
</evidence>
<evidence type="ECO:0008006" key="3">
    <source>
        <dbReference type="Google" id="ProtNLM"/>
    </source>
</evidence>
<dbReference type="Pfam" id="PF14092">
    <property type="entry name" value="DUF4270"/>
    <property type="match status" value="1"/>
</dbReference>
<evidence type="ECO:0000313" key="2">
    <source>
        <dbReference type="Proteomes" id="UP000266292"/>
    </source>
</evidence>
<dbReference type="STRING" id="709015.GCA_000472485_03858"/>
<reference evidence="2" key="1">
    <citation type="submission" date="2017-05" db="EMBL/GenBank/DDBJ databases">
        <authorList>
            <person name="Ray J."/>
            <person name="Price M."/>
            <person name="Deutschbauer A."/>
        </authorList>
    </citation>
    <scope>NUCLEOTIDE SEQUENCE [LARGE SCALE GENOMIC DNA]</scope>
    <source>
        <strain evidence="2">DSM 19842</strain>
    </source>
</reference>
<gene>
    <name evidence="1" type="ORF">CA264_19100</name>
</gene>
<dbReference type="PROSITE" id="PS51257">
    <property type="entry name" value="PROKAR_LIPOPROTEIN"/>
    <property type="match status" value="1"/>
</dbReference>
<organism evidence="1 2">
    <name type="scientific">Pontibacter actiniarum</name>
    <dbReference type="NCBI Taxonomy" id="323450"/>
    <lineage>
        <taxon>Bacteria</taxon>
        <taxon>Pseudomonadati</taxon>
        <taxon>Bacteroidota</taxon>
        <taxon>Cytophagia</taxon>
        <taxon>Cytophagales</taxon>
        <taxon>Hymenobacteraceae</taxon>
        <taxon>Pontibacter</taxon>
    </lineage>
</organism>
<accession>A0A1X9YWN7</accession>